<evidence type="ECO:0000256" key="1">
    <source>
        <dbReference type="SAM" id="Phobius"/>
    </source>
</evidence>
<evidence type="ECO:0000313" key="2">
    <source>
        <dbReference type="EMBL" id="SHH76705.1"/>
    </source>
</evidence>
<organism evidence="2 3">
    <name type="scientific">Clostridium grantii DSM 8605</name>
    <dbReference type="NCBI Taxonomy" id="1121316"/>
    <lineage>
        <taxon>Bacteria</taxon>
        <taxon>Bacillati</taxon>
        <taxon>Bacillota</taxon>
        <taxon>Clostridia</taxon>
        <taxon>Eubacteriales</taxon>
        <taxon>Clostridiaceae</taxon>
        <taxon>Clostridium</taxon>
    </lineage>
</organism>
<gene>
    <name evidence="2" type="ORF">SAMN02745207_02382</name>
</gene>
<keyword evidence="1" id="KW-0812">Transmembrane</keyword>
<sequence length="83" mass="9492">MMLKNRSSAKLKFITMVIVIVIVVMLIIYKLSYTGKVQTAMEKTNIVFSEIFEIHNIEEGVLVFYETLDAPGMINVGFVKKDF</sequence>
<reference evidence="2 3" key="1">
    <citation type="submission" date="2016-11" db="EMBL/GenBank/DDBJ databases">
        <authorList>
            <person name="Jaros S."/>
            <person name="Januszkiewicz K."/>
            <person name="Wedrychowicz H."/>
        </authorList>
    </citation>
    <scope>NUCLEOTIDE SEQUENCE [LARGE SCALE GENOMIC DNA]</scope>
    <source>
        <strain evidence="2 3">DSM 8605</strain>
    </source>
</reference>
<feature type="transmembrane region" description="Helical" evidence="1">
    <location>
        <begin position="12"/>
        <end position="31"/>
    </location>
</feature>
<dbReference type="Proteomes" id="UP000184447">
    <property type="component" value="Unassembled WGS sequence"/>
</dbReference>
<dbReference type="EMBL" id="FQXM01000012">
    <property type="protein sequence ID" value="SHH76705.1"/>
    <property type="molecule type" value="Genomic_DNA"/>
</dbReference>
<name>A0A1M5VNA6_9CLOT</name>
<proteinExistence type="predicted"/>
<accession>A0A1M5VNA6</accession>
<keyword evidence="1" id="KW-0472">Membrane</keyword>
<dbReference type="AlphaFoldDB" id="A0A1M5VNA6"/>
<keyword evidence="3" id="KW-1185">Reference proteome</keyword>
<dbReference type="RefSeq" id="WP_143160535.1">
    <property type="nucleotide sequence ID" value="NZ_FQXM01000012.1"/>
</dbReference>
<protein>
    <submittedName>
        <fullName evidence="2">Uncharacterized protein</fullName>
    </submittedName>
</protein>
<keyword evidence="1" id="KW-1133">Transmembrane helix</keyword>
<evidence type="ECO:0000313" key="3">
    <source>
        <dbReference type="Proteomes" id="UP000184447"/>
    </source>
</evidence>